<name>A0A6C2YXU5_9BACT</name>
<protein>
    <submittedName>
        <fullName evidence="1">Uncharacterized protein</fullName>
    </submittedName>
</protein>
<dbReference type="EMBL" id="LR586016">
    <property type="protein sequence ID" value="VIP05679.1"/>
    <property type="molecule type" value="Genomic_DNA"/>
</dbReference>
<dbReference type="KEGG" id="tim:GMBLW1_35140"/>
<dbReference type="EMBL" id="LR593887">
    <property type="protein sequence ID" value="VTS08714.1"/>
    <property type="molecule type" value="Genomic_DNA"/>
</dbReference>
<organism evidence="1">
    <name type="scientific">Tuwongella immobilis</name>
    <dbReference type="NCBI Taxonomy" id="692036"/>
    <lineage>
        <taxon>Bacteria</taxon>
        <taxon>Pseudomonadati</taxon>
        <taxon>Planctomycetota</taxon>
        <taxon>Planctomycetia</taxon>
        <taxon>Gemmatales</taxon>
        <taxon>Gemmataceae</taxon>
        <taxon>Tuwongella</taxon>
    </lineage>
</organism>
<dbReference type="AlphaFoldDB" id="A0A6C2YXU5"/>
<dbReference type="InParanoid" id="A0A6C2YXU5"/>
<proteinExistence type="predicted"/>
<keyword evidence="2" id="KW-1185">Reference proteome</keyword>
<accession>A0A6C2YXU5</accession>
<evidence type="ECO:0000313" key="2">
    <source>
        <dbReference type="Proteomes" id="UP000464378"/>
    </source>
</evidence>
<evidence type="ECO:0000313" key="1">
    <source>
        <dbReference type="EMBL" id="VIP05679.1"/>
    </source>
</evidence>
<dbReference type="Proteomes" id="UP000464378">
    <property type="component" value="Chromosome"/>
</dbReference>
<gene>
    <name evidence="1" type="ORF">GMBLW1_35140</name>
</gene>
<sequence length="77" mass="8922">MMLSRCASMLMRTISPLQTAIRWPTSMPTPNRFRRGVYSSVVLTKIGQVWRGNVRERRKIRIGIFLVLRPVADYTSP</sequence>
<reference evidence="1" key="1">
    <citation type="submission" date="2019-04" db="EMBL/GenBank/DDBJ databases">
        <authorList>
            <consortium name="Science for Life Laboratories"/>
        </authorList>
    </citation>
    <scope>NUCLEOTIDE SEQUENCE</scope>
    <source>
        <strain evidence="1">MBLW1</strain>
    </source>
</reference>